<keyword evidence="3" id="KW-1185">Reference proteome</keyword>
<sequence length="219" mass="21591">MTRVGPWVTLAAVAVLGGGLVVVNMSKEDPAPVAVETASASAAVTPGAVASTDQSAAPAPDFPETADYVGTIGLASGGTMTVSITVEGDRAVAYACDGAKVESWSQGSAEGGALRLTGKNDATLEGRLEGQAVQGTLAIGAKQWAFTAEPVQAPAGLYTYESDGVRQSWIVDDGGQVTGVQRAANGTTSAAPGLGTDATATIGGARVTATKVSGADHVG</sequence>
<evidence type="ECO:0000256" key="1">
    <source>
        <dbReference type="SAM" id="Phobius"/>
    </source>
</evidence>
<evidence type="ECO:0008006" key="4">
    <source>
        <dbReference type="Google" id="ProtNLM"/>
    </source>
</evidence>
<name>A0ABW1JR84_9NOCA</name>
<comment type="caution">
    <text evidence="2">The sequence shown here is derived from an EMBL/GenBank/DDBJ whole genome shotgun (WGS) entry which is preliminary data.</text>
</comment>
<keyword evidence="1" id="KW-0472">Membrane</keyword>
<keyword evidence="1" id="KW-1133">Transmembrane helix</keyword>
<protein>
    <recommendedName>
        <fullName evidence="4">Serine/threonine protein kinase</fullName>
    </recommendedName>
</protein>
<dbReference type="RefSeq" id="WP_378604538.1">
    <property type="nucleotide sequence ID" value="NZ_JBHSQN010000008.1"/>
</dbReference>
<dbReference type="EMBL" id="JBHSQN010000008">
    <property type="protein sequence ID" value="MFC6011927.1"/>
    <property type="molecule type" value="Genomic_DNA"/>
</dbReference>
<proteinExistence type="predicted"/>
<organism evidence="2 3">
    <name type="scientific">Nocardia lasii</name>
    <dbReference type="NCBI Taxonomy" id="1616107"/>
    <lineage>
        <taxon>Bacteria</taxon>
        <taxon>Bacillati</taxon>
        <taxon>Actinomycetota</taxon>
        <taxon>Actinomycetes</taxon>
        <taxon>Mycobacteriales</taxon>
        <taxon>Nocardiaceae</taxon>
        <taxon>Nocardia</taxon>
    </lineage>
</organism>
<dbReference type="Proteomes" id="UP001596223">
    <property type="component" value="Unassembled WGS sequence"/>
</dbReference>
<evidence type="ECO:0000313" key="3">
    <source>
        <dbReference type="Proteomes" id="UP001596223"/>
    </source>
</evidence>
<feature type="transmembrane region" description="Helical" evidence="1">
    <location>
        <begin position="6"/>
        <end position="23"/>
    </location>
</feature>
<evidence type="ECO:0000313" key="2">
    <source>
        <dbReference type="EMBL" id="MFC6011927.1"/>
    </source>
</evidence>
<accession>A0ABW1JR84</accession>
<keyword evidence="1" id="KW-0812">Transmembrane</keyword>
<reference evidence="3" key="1">
    <citation type="journal article" date="2019" name="Int. J. Syst. Evol. Microbiol.">
        <title>The Global Catalogue of Microorganisms (GCM) 10K type strain sequencing project: providing services to taxonomists for standard genome sequencing and annotation.</title>
        <authorList>
            <consortium name="The Broad Institute Genomics Platform"/>
            <consortium name="The Broad Institute Genome Sequencing Center for Infectious Disease"/>
            <person name="Wu L."/>
            <person name="Ma J."/>
        </authorList>
    </citation>
    <scope>NUCLEOTIDE SEQUENCE [LARGE SCALE GENOMIC DNA]</scope>
    <source>
        <strain evidence="3">CCUG 36956</strain>
    </source>
</reference>
<gene>
    <name evidence="2" type="ORF">ACFP3H_12795</name>
</gene>